<dbReference type="Gene3D" id="1.20.1250.20">
    <property type="entry name" value="MFS general substrate transporter like domains"/>
    <property type="match status" value="1"/>
</dbReference>
<feature type="transmembrane region" description="Helical" evidence="7">
    <location>
        <begin position="310"/>
        <end position="330"/>
    </location>
</feature>
<feature type="transmembrane region" description="Helical" evidence="7">
    <location>
        <begin position="257"/>
        <end position="275"/>
    </location>
</feature>
<protein>
    <submittedName>
        <fullName evidence="8">MFS family permease</fullName>
    </submittedName>
</protein>
<reference evidence="8" key="1">
    <citation type="submission" date="2020-11" db="EMBL/GenBank/DDBJ databases">
        <title>Sequencing the genomes of 1000 actinobacteria strains.</title>
        <authorList>
            <person name="Klenk H.-P."/>
        </authorList>
    </citation>
    <scope>NUCLEOTIDE SEQUENCE</scope>
    <source>
        <strain evidence="8">DSM 45356</strain>
    </source>
</reference>
<dbReference type="PANTHER" id="PTHR23513:SF9">
    <property type="entry name" value="ENTEROBACTIN EXPORTER ENTS"/>
    <property type="match status" value="1"/>
</dbReference>
<evidence type="ECO:0000256" key="6">
    <source>
        <dbReference type="ARBA" id="ARBA00023136"/>
    </source>
</evidence>
<keyword evidence="4 7" id="KW-0812">Transmembrane</keyword>
<proteinExistence type="predicted"/>
<dbReference type="InterPro" id="IPR036259">
    <property type="entry name" value="MFS_trans_sf"/>
</dbReference>
<gene>
    <name evidence="8" type="ORF">IW245_005487</name>
</gene>
<sequence length="433" mass="45849">MSIRRWAPDLSPLREFRDFRLVFSARSVTFLGAMITHVTVPYQLYAITHDVFAVGLMGLCELVPLLFMAFVGGALADYVDRRKLVLYSELAFAVLVTVLMLNSLSGRPQLWVLYVFAGLTAGVAGIQRPALDSIIPRLVSPEKLPAAVSLKSTATTAAMLAGPAVAGVLIAAVDLPWVYAVDLATYAFSLVCLLLVRAVAPPEAAERPSLRTVVTGLRYARSRQELLGTYLIDMNAMFFGMPTALFPALALKLGGPGVLGLLYSAPALGALVASLTSRWAERIHRHGLAVALAAAGWGLAIIGFGLSRALWLALFFLVLAGWADMISGLFRSTMWGQTVPDRLRGRLAGIEVISYSSGPTLGQVESGVAAKLMGVTGSVVSGGVLCVVGTVAISALLPRFISYDNRQGIAVRVAEEAASPGGNKPAAPVPESR</sequence>
<accession>A0A8J7GES2</accession>
<dbReference type="Pfam" id="PF05977">
    <property type="entry name" value="MFS_3"/>
    <property type="match status" value="1"/>
</dbReference>
<keyword evidence="2" id="KW-0813">Transport</keyword>
<dbReference type="PANTHER" id="PTHR23513">
    <property type="entry name" value="INTEGRAL MEMBRANE EFFLUX PROTEIN-RELATED"/>
    <property type="match status" value="1"/>
</dbReference>
<feature type="transmembrane region" description="Helical" evidence="7">
    <location>
        <begin position="84"/>
        <end position="105"/>
    </location>
</feature>
<keyword evidence="6 7" id="KW-0472">Membrane</keyword>
<keyword evidence="5 7" id="KW-1133">Transmembrane helix</keyword>
<keyword evidence="9" id="KW-1185">Reference proteome</keyword>
<evidence type="ECO:0000256" key="1">
    <source>
        <dbReference type="ARBA" id="ARBA00004429"/>
    </source>
</evidence>
<name>A0A8J7GES2_9ACTN</name>
<feature type="transmembrane region" description="Helical" evidence="7">
    <location>
        <begin position="21"/>
        <end position="45"/>
    </location>
</feature>
<keyword evidence="3" id="KW-1003">Cell membrane</keyword>
<comment type="subcellular location">
    <subcellularLocation>
        <location evidence="1">Cell inner membrane</location>
        <topology evidence="1">Multi-pass membrane protein</topology>
    </subcellularLocation>
</comment>
<dbReference type="CDD" id="cd06173">
    <property type="entry name" value="MFS_MefA_like"/>
    <property type="match status" value="1"/>
</dbReference>
<evidence type="ECO:0000256" key="2">
    <source>
        <dbReference type="ARBA" id="ARBA00022448"/>
    </source>
</evidence>
<evidence type="ECO:0000313" key="8">
    <source>
        <dbReference type="EMBL" id="MBG6139293.1"/>
    </source>
</evidence>
<dbReference type="Proteomes" id="UP000622552">
    <property type="component" value="Unassembled WGS sequence"/>
</dbReference>
<feature type="transmembrane region" description="Helical" evidence="7">
    <location>
        <begin position="51"/>
        <end position="72"/>
    </location>
</feature>
<feature type="transmembrane region" description="Helical" evidence="7">
    <location>
        <begin position="152"/>
        <end position="173"/>
    </location>
</feature>
<dbReference type="AlphaFoldDB" id="A0A8J7GES2"/>
<evidence type="ECO:0000256" key="4">
    <source>
        <dbReference type="ARBA" id="ARBA00022692"/>
    </source>
</evidence>
<evidence type="ECO:0000313" key="9">
    <source>
        <dbReference type="Proteomes" id="UP000622552"/>
    </source>
</evidence>
<evidence type="ECO:0000256" key="7">
    <source>
        <dbReference type="SAM" id="Phobius"/>
    </source>
</evidence>
<dbReference type="InterPro" id="IPR010290">
    <property type="entry name" value="TM_effector"/>
</dbReference>
<dbReference type="RefSeq" id="WP_233472942.1">
    <property type="nucleotide sequence ID" value="NZ_BONS01000012.1"/>
</dbReference>
<evidence type="ECO:0000256" key="5">
    <source>
        <dbReference type="ARBA" id="ARBA00022989"/>
    </source>
</evidence>
<evidence type="ECO:0000256" key="3">
    <source>
        <dbReference type="ARBA" id="ARBA00022475"/>
    </source>
</evidence>
<feature type="transmembrane region" description="Helical" evidence="7">
    <location>
        <begin position="227"/>
        <end position="251"/>
    </location>
</feature>
<feature type="transmembrane region" description="Helical" evidence="7">
    <location>
        <begin position="287"/>
        <end position="304"/>
    </location>
</feature>
<dbReference type="SUPFAM" id="SSF103473">
    <property type="entry name" value="MFS general substrate transporter"/>
    <property type="match status" value="1"/>
</dbReference>
<dbReference type="EMBL" id="JADOUF010000001">
    <property type="protein sequence ID" value="MBG6139293.1"/>
    <property type="molecule type" value="Genomic_DNA"/>
</dbReference>
<comment type="caution">
    <text evidence="8">The sequence shown here is derived from an EMBL/GenBank/DDBJ whole genome shotgun (WGS) entry which is preliminary data.</text>
</comment>
<organism evidence="8 9">
    <name type="scientific">Longispora fulva</name>
    <dbReference type="NCBI Taxonomy" id="619741"/>
    <lineage>
        <taxon>Bacteria</taxon>
        <taxon>Bacillati</taxon>
        <taxon>Actinomycetota</taxon>
        <taxon>Actinomycetes</taxon>
        <taxon>Micromonosporales</taxon>
        <taxon>Micromonosporaceae</taxon>
        <taxon>Longispora</taxon>
    </lineage>
</organism>
<dbReference type="GO" id="GO:0005886">
    <property type="term" value="C:plasma membrane"/>
    <property type="evidence" value="ECO:0007669"/>
    <property type="project" value="UniProtKB-SubCell"/>
</dbReference>